<feature type="compositionally biased region" description="Polar residues" evidence="1">
    <location>
        <begin position="15"/>
        <end position="28"/>
    </location>
</feature>
<accession>A0A915E5F2</accession>
<evidence type="ECO:0000256" key="1">
    <source>
        <dbReference type="SAM" id="MobiDB-lite"/>
    </source>
</evidence>
<dbReference type="AlphaFoldDB" id="A0A915E5F2"/>
<feature type="compositionally biased region" description="Basic residues" evidence="1">
    <location>
        <begin position="1"/>
        <end position="12"/>
    </location>
</feature>
<reference evidence="3" key="1">
    <citation type="submission" date="2022-11" db="UniProtKB">
        <authorList>
            <consortium name="WormBaseParasite"/>
        </authorList>
    </citation>
    <scope>IDENTIFICATION</scope>
</reference>
<evidence type="ECO:0000313" key="2">
    <source>
        <dbReference type="Proteomes" id="UP000887574"/>
    </source>
</evidence>
<name>A0A915E5F2_9BILA</name>
<dbReference type="Proteomes" id="UP000887574">
    <property type="component" value="Unplaced"/>
</dbReference>
<dbReference type="WBParaSite" id="jg3034">
    <property type="protein sequence ID" value="jg3034"/>
    <property type="gene ID" value="jg3034"/>
</dbReference>
<keyword evidence="2" id="KW-1185">Reference proteome</keyword>
<organism evidence="2 3">
    <name type="scientific">Ditylenchus dipsaci</name>
    <dbReference type="NCBI Taxonomy" id="166011"/>
    <lineage>
        <taxon>Eukaryota</taxon>
        <taxon>Metazoa</taxon>
        <taxon>Ecdysozoa</taxon>
        <taxon>Nematoda</taxon>
        <taxon>Chromadorea</taxon>
        <taxon>Rhabditida</taxon>
        <taxon>Tylenchina</taxon>
        <taxon>Tylenchomorpha</taxon>
        <taxon>Sphaerularioidea</taxon>
        <taxon>Anguinidae</taxon>
        <taxon>Anguininae</taxon>
        <taxon>Ditylenchus</taxon>
    </lineage>
</organism>
<evidence type="ECO:0000313" key="3">
    <source>
        <dbReference type="WBParaSite" id="jg3034"/>
    </source>
</evidence>
<protein>
    <submittedName>
        <fullName evidence="3">Uncharacterized protein</fullName>
    </submittedName>
</protein>
<proteinExistence type="predicted"/>
<feature type="region of interest" description="Disordered" evidence="1">
    <location>
        <begin position="1"/>
        <end position="56"/>
    </location>
</feature>
<sequence length="71" mass="7813">MGGKRSSKSRKRTATEASVSKLMPTSTYMDEESQYTLEDQKKDGKQSGSSSSSSNKGRICMTVLSWYCCSV</sequence>